<evidence type="ECO:0000256" key="1">
    <source>
        <dbReference type="SAM" id="MobiDB-lite"/>
    </source>
</evidence>
<dbReference type="EMBL" id="MN739531">
    <property type="protein sequence ID" value="QHT11169.1"/>
    <property type="molecule type" value="Genomic_DNA"/>
</dbReference>
<organism evidence="2">
    <name type="scientific">viral metagenome</name>
    <dbReference type="NCBI Taxonomy" id="1070528"/>
    <lineage>
        <taxon>unclassified sequences</taxon>
        <taxon>metagenomes</taxon>
        <taxon>organismal metagenomes</taxon>
    </lineage>
</organism>
<name>A0A6C0D5J2_9ZZZZ</name>
<proteinExistence type="predicted"/>
<protein>
    <submittedName>
        <fullName evidence="2">Uncharacterized protein</fullName>
    </submittedName>
</protein>
<evidence type="ECO:0000313" key="2">
    <source>
        <dbReference type="EMBL" id="QHT11169.1"/>
    </source>
</evidence>
<feature type="region of interest" description="Disordered" evidence="1">
    <location>
        <begin position="1"/>
        <end position="43"/>
    </location>
</feature>
<sequence length="183" mass="19915">MSQSNAAAIRRRTNLATASPVQSQTQPSPSASNPAQTSNGPGFTLPQVIAVIDKRLSNLETFMKEAKAGESTMRQNVSFDLENDGSGPSPALSSVPLDAFNDMVAEFNNRFEILAVELATLKDTIIKLQTYTMDVNKTLMEERVHVFSDLGNQPRITTNIDNNIDTSSVDLKDLVNNELANSL</sequence>
<feature type="compositionally biased region" description="Low complexity" evidence="1">
    <location>
        <begin position="17"/>
        <end position="38"/>
    </location>
</feature>
<reference evidence="2" key="1">
    <citation type="journal article" date="2020" name="Nature">
        <title>Giant virus diversity and host interactions through global metagenomics.</title>
        <authorList>
            <person name="Schulz F."/>
            <person name="Roux S."/>
            <person name="Paez-Espino D."/>
            <person name="Jungbluth S."/>
            <person name="Walsh D.A."/>
            <person name="Denef V.J."/>
            <person name="McMahon K.D."/>
            <person name="Konstantinidis K.T."/>
            <person name="Eloe-Fadrosh E.A."/>
            <person name="Kyrpides N.C."/>
            <person name="Woyke T."/>
        </authorList>
    </citation>
    <scope>NUCLEOTIDE SEQUENCE</scope>
    <source>
        <strain evidence="2">GVMAG-M-3300023174-111</strain>
    </source>
</reference>
<accession>A0A6C0D5J2</accession>
<dbReference type="AlphaFoldDB" id="A0A6C0D5J2"/>